<dbReference type="CDD" id="cd00165">
    <property type="entry name" value="S4"/>
    <property type="match status" value="1"/>
</dbReference>
<feature type="domain" description="RNA-binding S4" evidence="4">
    <location>
        <begin position="26"/>
        <end position="82"/>
    </location>
</feature>
<dbReference type="SMART" id="SM00363">
    <property type="entry name" value="S4"/>
    <property type="match status" value="1"/>
</dbReference>
<dbReference type="GO" id="GO:0003723">
    <property type="term" value="F:RNA binding"/>
    <property type="evidence" value="ECO:0007669"/>
    <property type="project" value="InterPro"/>
</dbReference>
<dbReference type="Gene3D" id="3.10.290.10">
    <property type="entry name" value="RNA-binding S4 domain"/>
    <property type="match status" value="1"/>
</dbReference>
<sequence>MRPSEPAGRRPGRRAAHRSEPAAEPERLQKVLSQAGLASRREAEDWIRTGRLSVNGRPATLGMKVVPADQVRLDGRLIRQREPQSGGRTFIYHRSSGESLDKPATDEAGAVALFSRLPRRAGRRFVVVSPMPRIDGGLELICGDGEL</sequence>
<evidence type="ECO:0000259" key="4">
    <source>
        <dbReference type="SMART" id="SM00363"/>
    </source>
</evidence>
<dbReference type="GO" id="GO:0009982">
    <property type="term" value="F:pseudouridine synthase activity"/>
    <property type="evidence" value="ECO:0007669"/>
    <property type="project" value="UniProtKB-ARBA"/>
</dbReference>
<accession>T0ZZL7</accession>
<dbReference type="InterPro" id="IPR050343">
    <property type="entry name" value="RsuA_PseudoU_synthase"/>
</dbReference>
<dbReference type="FunFam" id="3.10.290.10:FF:000003">
    <property type="entry name" value="Pseudouridine synthase"/>
    <property type="match status" value="1"/>
</dbReference>
<dbReference type="PANTHER" id="PTHR47683:SF3">
    <property type="entry name" value="RIBOSOMAL LARGE SUBUNIT PSEUDOURIDINE SYNTHASE B"/>
    <property type="match status" value="1"/>
</dbReference>
<feature type="region of interest" description="Disordered" evidence="3">
    <location>
        <begin position="1"/>
        <end position="29"/>
    </location>
</feature>
<reference evidence="5" key="1">
    <citation type="submission" date="2013-08" db="EMBL/GenBank/DDBJ databases">
        <authorList>
            <person name="Mendez C."/>
            <person name="Richter M."/>
            <person name="Ferrer M."/>
            <person name="Sanchez J."/>
        </authorList>
    </citation>
    <scope>NUCLEOTIDE SEQUENCE</scope>
</reference>
<protein>
    <submittedName>
        <fullName evidence="5">Ribosomal large subunit pseudouridine synthase B</fullName>
    </submittedName>
</protein>
<evidence type="ECO:0000313" key="5">
    <source>
        <dbReference type="EMBL" id="EQD50068.1"/>
    </source>
</evidence>
<evidence type="ECO:0000256" key="2">
    <source>
        <dbReference type="ARBA" id="ARBA00023235"/>
    </source>
</evidence>
<dbReference type="PROSITE" id="PS50889">
    <property type="entry name" value="S4"/>
    <property type="match status" value="1"/>
</dbReference>
<dbReference type="Pfam" id="PF01479">
    <property type="entry name" value="S4"/>
    <property type="match status" value="1"/>
</dbReference>
<dbReference type="InterPro" id="IPR036986">
    <property type="entry name" value="S4_RNA-bd_sf"/>
</dbReference>
<organism evidence="5">
    <name type="scientific">mine drainage metagenome</name>
    <dbReference type="NCBI Taxonomy" id="410659"/>
    <lineage>
        <taxon>unclassified sequences</taxon>
        <taxon>metagenomes</taxon>
        <taxon>ecological metagenomes</taxon>
    </lineage>
</organism>
<name>T0ZZL7_9ZZZZ</name>
<proteinExistence type="inferred from homology"/>
<keyword evidence="2" id="KW-0413">Isomerase</keyword>
<dbReference type="InterPro" id="IPR002942">
    <property type="entry name" value="S4_RNA-bd"/>
</dbReference>
<feature type="non-terminal residue" evidence="5">
    <location>
        <position position="147"/>
    </location>
</feature>
<gene>
    <name evidence="5" type="ORF">B2A_07436</name>
</gene>
<comment type="similarity">
    <text evidence="1">Belongs to the pseudouridine synthase RsuA family.</text>
</comment>
<evidence type="ECO:0000256" key="3">
    <source>
        <dbReference type="SAM" id="MobiDB-lite"/>
    </source>
</evidence>
<dbReference type="GO" id="GO:0006364">
    <property type="term" value="P:rRNA processing"/>
    <property type="evidence" value="ECO:0007669"/>
    <property type="project" value="UniProtKB-ARBA"/>
</dbReference>
<comment type="caution">
    <text evidence="5">The sequence shown here is derived from an EMBL/GenBank/DDBJ whole genome shotgun (WGS) entry which is preliminary data.</text>
</comment>
<dbReference type="EMBL" id="AUZZ01005324">
    <property type="protein sequence ID" value="EQD50068.1"/>
    <property type="molecule type" value="Genomic_DNA"/>
</dbReference>
<feature type="region of interest" description="Disordered" evidence="3">
    <location>
        <begin position="84"/>
        <end position="103"/>
    </location>
</feature>
<dbReference type="SUPFAM" id="SSF55174">
    <property type="entry name" value="Alpha-L RNA-binding motif"/>
    <property type="match status" value="1"/>
</dbReference>
<dbReference type="PANTHER" id="PTHR47683">
    <property type="entry name" value="PSEUDOURIDINE SYNTHASE FAMILY PROTEIN-RELATED"/>
    <property type="match status" value="1"/>
</dbReference>
<feature type="compositionally biased region" description="Basic and acidic residues" evidence="3">
    <location>
        <begin position="17"/>
        <end position="29"/>
    </location>
</feature>
<dbReference type="AlphaFoldDB" id="T0ZZL7"/>
<reference evidence="5" key="2">
    <citation type="journal article" date="2014" name="ISME J.">
        <title>Microbial stratification in low pH oxic and suboxic macroscopic growths along an acid mine drainage.</title>
        <authorList>
            <person name="Mendez-Garcia C."/>
            <person name="Mesa V."/>
            <person name="Sprenger R.R."/>
            <person name="Richter M."/>
            <person name="Diez M.S."/>
            <person name="Solano J."/>
            <person name="Bargiela R."/>
            <person name="Golyshina O.V."/>
            <person name="Manteca A."/>
            <person name="Ramos J.L."/>
            <person name="Gallego J.R."/>
            <person name="Llorente I."/>
            <person name="Martins Dos Santos V.A."/>
            <person name="Jensen O.N."/>
            <person name="Pelaez A.I."/>
            <person name="Sanchez J."/>
            <person name="Ferrer M."/>
        </authorList>
    </citation>
    <scope>NUCLEOTIDE SEQUENCE</scope>
</reference>
<evidence type="ECO:0000256" key="1">
    <source>
        <dbReference type="ARBA" id="ARBA00008348"/>
    </source>
</evidence>